<gene>
    <name evidence="2" type="ORF">PXEA_LOCUS5125</name>
</gene>
<dbReference type="Proteomes" id="UP000784294">
    <property type="component" value="Unassembled WGS sequence"/>
</dbReference>
<reference evidence="2" key="1">
    <citation type="submission" date="2018-11" db="EMBL/GenBank/DDBJ databases">
        <authorList>
            <consortium name="Pathogen Informatics"/>
        </authorList>
    </citation>
    <scope>NUCLEOTIDE SEQUENCE</scope>
</reference>
<comment type="caution">
    <text evidence="2">The sequence shown here is derived from an EMBL/GenBank/DDBJ whole genome shotgun (WGS) entry which is preliminary data.</text>
</comment>
<dbReference type="AlphaFoldDB" id="A0A448WHD3"/>
<dbReference type="EMBL" id="CAAALY010012519">
    <property type="protein sequence ID" value="VEL11685.1"/>
    <property type="molecule type" value="Genomic_DNA"/>
</dbReference>
<keyword evidence="1" id="KW-0812">Transmembrane</keyword>
<evidence type="ECO:0000256" key="1">
    <source>
        <dbReference type="SAM" id="Phobius"/>
    </source>
</evidence>
<organism evidence="2 3">
    <name type="scientific">Protopolystoma xenopodis</name>
    <dbReference type="NCBI Taxonomy" id="117903"/>
    <lineage>
        <taxon>Eukaryota</taxon>
        <taxon>Metazoa</taxon>
        <taxon>Spiralia</taxon>
        <taxon>Lophotrochozoa</taxon>
        <taxon>Platyhelminthes</taxon>
        <taxon>Monogenea</taxon>
        <taxon>Polyopisthocotylea</taxon>
        <taxon>Polystomatidea</taxon>
        <taxon>Polystomatidae</taxon>
        <taxon>Protopolystoma</taxon>
    </lineage>
</organism>
<protein>
    <submittedName>
        <fullName evidence="2">Uncharacterized protein</fullName>
    </submittedName>
</protein>
<sequence length="167" mass="18666">MNIWRHAATLVNRIASFVDTNHLRPLSLIIVRRVPFAYHLAQMVYDIIAEETEDYVLSALELAHCLVSKLPDVFINVFYRIGLMSLIRLTCGLMTTAAADSVTSFSSSTISGDSVLASARSVHDSTPNNASFNRQKSSSARLTSNSIGTLINYYLFGYCYFYYSILM</sequence>
<accession>A0A448WHD3</accession>
<evidence type="ECO:0000313" key="2">
    <source>
        <dbReference type="EMBL" id="VEL11685.1"/>
    </source>
</evidence>
<keyword evidence="1" id="KW-1133">Transmembrane helix</keyword>
<evidence type="ECO:0000313" key="3">
    <source>
        <dbReference type="Proteomes" id="UP000784294"/>
    </source>
</evidence>
<proteinExistence type="predicted"/>
<keyword evidence="3" id="KW-1185">Reference proteome</keyword>
<keyword evidence="1" id="KW-0472">Membrane</keyword>
<name>A0A448WHD3_9PLAT</name>
<feature type="transmembrane region" description="Helical" evidence="1">
    <location>
        <begin position="142"/>
        <end position="163"/>
    </location>
</feature>